<evidence type="ECO:0000313" key="2">
    <source>
        <dbReference type="Proteomes" id="UP000629468"/>
    </source>
</evidence>
<comment type="caution">
    <text evidence="1">The sequence shown here is derived from an EMBL/GenBank/DDBJ whole genome shotgun (WGS) entry which is preliminary data.</text>
</comment>
<accession>A0A8H7C6Z4</accession>
<dbReference type="Proteomes" id="UP000629468">
    <property type="component" value="Unassembled WGS sequence"/>
</dbReference>
<organism evidence="1 2">
    <name type="scientific">Agaricus bisporus var. burnettii</name>
    <dbReference type="NCBI Taxonomy" id="192524"/>
    <lineage>
        <taxon>Eukaryota</taxon>
        <taxon>Fungi</taxon>
        <taxon>Dikarya</taxon>
        <taxon>Basidiomycota</taxon>
        <taxon>Agaricomycotina</taxon>
        <taxon>Agaricomycetes</taxon>
        <taxon>Agaricomycetidae</taxon>
        <taxon>Agaricales</taxon>
        <taxon>Agaricineae</taxon>
        <taxon>Agaricaceae</taxon>
        <taxon>Agaricus</taxon>
    </lineage>
</organism>
<sequence>MSLNSKIDIATLPLSALLCNDEVLRFYKMCTDTLSIQAKLNNSALCSLSEENATLALKLAEMQRKVEAMESNKLPPEYPFPSPPTIITKLPSEASLSPSDSVSQRGYQSAHAMAFPAALPLIQHPDKCPADFSPAVLWTLRECHMDPTALRGKRINLSTAIRDKDGKPVHNLQDIKRTARFYFLSSMLNLPIPLNAPKRQTGLWWKTYRSDEWKAAIQYLEISHPVVAYCASHWKAEEIFRVVIQTRLDSERAKSKPKRQGKARGGQSAGLADVATQQLEKETDINSIDIVTSILIFPIIALITPE</sequence>
<protein>
    <submittedName>
        <fullName evidence="1">Uncharacterized protein</fullName>
    </submittedName>
</protein>
<evidence type="ECO:0000313" key="1">
    <source>
        <dbReference type="EMBL" id="KAF7768249.1"/>
    </source>
</evidence>
<gene>
    <name evidence="1" type="ORF">Agabi119p4_7492</name>
</gene>
<dbReference type="AlphaFoldDB" id="A0A8H7C6Z4"/>
<dbReference type="EMBL" id="JABXXO010000010">
    <property type="protein sequence ID" value="KAF7768249.1"/>
    <property type="molecule type" value="Genomic_DNA"/>
</dbReference>
<reference evidence="1 2" key="1">
    <citation type="journal article" name="Sci. Rep.">
        <title>Telomere-to-telomere assembled and centromere annotated genomes of the two main subspecies of the button mushroom Agaricus bisporus reveal especially polymorphic chromosome ends.</title>
        <authorList>
            <person name="Sonnenberg A.S.M."/>
            <person name="Sedaghat-Telgerd N."/>
            <person name="Lavrijssen B."/>
            <person name="Ohm R.A."/>
            <person name="Hendrickx P.M."/>
            <person name="Scholtmeijer K."/>
            <person name="Baars J.J.P."/>
            <person name="van Peer A."/>
        </authorList>
    </citation>
    <scope>NUCLEOTIDE SEQUENCE [LARGE SCALE GENOMIC DNA]</scope>
    <source>
        <strain evidence="1 2">H119_p4</strain>
    </source>
</reference>
<proteinExistence type="predicted"/>
<name>A0A8H7C6Z4_AGABI</name>